<proteinExistence type="predicted"/>
<reference evidence="1 2" key="1">
    <citation type="journal article" date="2022" name="Plant J.">
        <title>Chromosome-level genome of Camellia lanceoleosa provides a valuable resource for understanding genome evolution and self-incompatibility.</title>
        <authorList>
            <person name="Gong W."/>
            <person name="Xiao S."/>
            <person name="Wang L."/>
            <person name="Liao Z."/>
            <person name="Chang Y."/>
            <person name="Mo W."/>
            <person name="Hu G."/>
            <person name="Li W."/>
            <person name="Zhao G."/>
            <person name="Zhu H."/>
            <person name="Hu X."/>
            <person name="Ji K."/>
            <person name="Xiang X."/>
            <person name="Song Q."/>
            <person name="Yuan D."/>
            <person name="Jin S."/>
            <person name="Zhang L."/>
        </authorList>
    </citation>
    <scope>NUCLEOTIDE SEQUENCE [LARGE SCALE GENOMIC DNA]</scope>
    <source>
        <strain evidence="1">SQ_2022a</strain>
    </source>
</reference>
<protein>
    <submittedName>
        <fullName evidence="1">Uncharacterized protein</fullName>
    </submittedName>
</protein>
<organism evidence="1 2">
    <name type="scientific">Camellia lanceoleosa</name>
    <dbReference type="NCBI Taxonomy" id="1840588"/>
    <lineage>
        <taxon>Eukaryota</taxon>
        <taxon>Viridiplantae</taxon>
        <taxon>Streptophyta</taxon>
        <taxon>Embryophyta</taxon>
        <taxon>Tracheophyta</taxon>
        <taxon>Spermatophyta</taxon>
        <taxon>Magnoliopsida</taxon>
        <taxon>eudicotyledons</taxon>
        <taxon>Gunneridae</taxon>
        <taxon>Pentapetalae</taxon>
        <taxon>asterids</taxon>
        <taxon>Ericales</taxon>
        <taxon>Theaceae</taxon>
        <taxon>Camellia</taxon>
    </lineage>
</organism>
<keyword evidence="2" id="KW-1185">Reference proteome</keyword>
<name>A0ACC0GNV7_9ERIC</name>
<evidence type="ECO:0000313" key="2">
    <source>
        <dbReference type="Proteomes" id="UP001060215"/>
    </source>
</evidence>
<evidence type="ECO:0000313" key="1">
    <source>
        <dbReference type="EMBL" id="KAI8002288.1"/>
    </source>
</evidence>
<sequence length="79" mass="8679">MASKTSHPSPTTTRPELASPNNSTKGRRVRGRVRLRGLGRTYTEESGRGHGGNGRLRFATHRRESESGSEPTTPLRKPP</sequence>
<accession>A0ACC0GNV7</accession>
<dbReference type="EMBL" id="CM045766">
    <property type="protein sequence ID" value="KAI8002288.1"/>
    <property type="molecule type" value="Genomic_DNA"/>
</dbReference>
<dbReference type="Proteomes" id="UP001060215">
    <property type="component" value="Chromosome 9"/>
</dbReference>
<comment type="caution">
    <text evidence="1">The sequence shown here is derived from an EMBL/GenBank/DDBJ whole genome shotgun (WGS) entry which is preliminary data.</text>
</comment>
<gene>
    <name evidence="1" type="ORF">LOK49_LG08G03267</name>
</gene>